<dbReference type="PANTHER" id="PTHR10534">
    <property type="entry name" value="PYRIDOXAL KINASE"/>
    <property type="match status" value="1"/>
</dbReference>
<evidence type="ECO:0000256" key="2">
    <source>
        <dbReference type="ARBA" id="ARBA00022679"/>
    </source>
</evidence>
<dbReference type="Proteomes" id="UP001597294">
    <property type="component" value="Unassembled WGS sequence"/>
</dbReference>
<sequence length="290" mass="31420">MPSVISIQSYVCYGYVGNSAAVFPMQKLGVEVVSLPTTLLSNHPAHPSVYGAAVDPVLLQKLFNGIEDRGAFVNCAGILSGYLASVGNVEIIAQAVGRYKRLNSAGIYCLDPVMGDKGTGFFVNKGIPELIVERLLPLADIITPNKFEFDYITQTKTVTYAEMISAARTLINKTSLRCVVITSAEPSPDIFGDKRVPNIGVLVVTSETAHLIITPCLNVSFSGTGDLFTGLFMGWLMKGEAEEKAAQKAISALYRIIELTVQSGKEELDIITHQKCICDNDNIFPIIYCE</sequence>
<dbReference type="Gene3D" id="3.40.1190.20">
    <property type="match status" value="1"/>
</dbReference>
<keyword evidence="4 7" id="KW-0418">Kinase</keyword>
<organism evidence="7 8">
    <name type="scientific">Kiloniella antarctica</name>
    <dbReference type="NCBI Taxonomy" id="1550907"/>
    <lineage>
        <taxon>Bacteria</taxon>
        <taxon>Pseudomonadati</taxon>
        <taxon>Pseudomonadota</taxon>
        <taxon>Alphaproteobacteria</taxon>
        <taxon>Rhodospirillales</taxon>
        <taxon>Kiloniellaceae</taxon>
        <taxon>Kiloniella</taxon>
    </lineage>
</organism>
<evidence type="ECO:0000256" key="1">
    <source>
        <dbReference type="ARBA" id="ARBA00012104"/>
    </source>
</evidence>
<comment type="caution">
    <text evidence="7">The sequence shown here is derived from an EMBL/GenBank/DDBJ whole genome shotgun (WGS) entry which is preliminary data.</text>
</comment>
<keyword evidence="5" id="KW-0067">ATP-binding</keyword>
<dbReference type="InterPro" id="IPR004625">
    <property type="entry name" value="PyrdxlKinase"/>
</dbReference>
<dbReference type="InterPro" id="IPR013749">
    <property type="entry name" value="PM/HMP-P_kinase-1"/>
</dbReference>
<dbReference type="Pfam" id="PF08543">
    <property type="entry name" value="Phos_pyr_kin"/>
    <property type="match status" value="1"/>
</dbReference>
<feature type="domain" description="Pyridoxamine kinase/Phosphomethylpyrimidine kinase" evidence="6">
    <location>
        <begin position="76"/>
        <end position="266"/>
    </location>
</feature>
<keyword evidence="2 7" id="KW-0808">Transferase</keyword>
<dbReference type="NCBIfam" id="TIGR00687">
    <property type="entry name" value="pyridox_kin"/>
    <property type="match status" value="1"/>
</dbReference>
<evidence type="ECO:0000313" key="8">
    <source>
        <dbReference type="Proteomes" id="UP001597294"/>
    </source>
</evidence>
<dbReference type="RefSeq" id="WP_380253513.1">
    <property type="nucleotide sequence ID" value="NZ_JBHUII010000011.1"/>
</dbReference>
<keyword evidence="3" id="KW-0547">Nucleotide-binding</keyword>
<dbReference type="EMBL" id="JBHUII010000011">
    <property type="protein sequence ID" value="MFD2207157.1"/>
    <property type="molecule type" value="Genomic_DNA"/>
</dbReference>
<keyword evidence="8" id="KW-1185">Reference proteome</keyword>
<evidence type="ECO:0000313" key="7">
    <source>
        <dbReference type="EMBL" id="MFD2207157.1"/>
    </source>
</evidence>
<gene>
    <name evidence="7" type="primary">pdxY</name>
    <name evidence="7" type="ORF">ACFSKO_16130</name>
</gene>
<evidence type="ECO:0000256" key="4">
    <source>
        <dbReference type="ARBA" id="ARBA00022777"/>
    </source>
</evidence>
<evidence type="ECO:0000256" key="3">
    <source>
        <dbReference type="ARBA" id="ARBA00022741"/>
    </source>
</evidence>
<proteinExistence type="predicted"/>
<reference evidence="8" key="1">
    <citation type="journal article" date="2019" name="Int. J. Syst. Evol. Microbiol.">
        <title>The Global Catalogue of Microorganisms (GCM) 10K type strain sequencing project: providing services to taxonomists for standard genome sequencing and annotation.</title>
        <authorList>
            <consortium name="The Broad Institute Genomics Platform"/>
            <consortium name="The Broad Institute Genome Sequencing Center for Infectious Disease"/>
            <person name="Wu L."/>
            <person name="Ma J."/>
        </authorList>
    </citation>
    <scope>NUCLEOTIDE SEQUENCE [LARGE SCALE GENOMIC DNA]</scope>
    <source>
        <strain evidence="8">CGMCC 4.7192</strain>
    </source>
</reference>
<name>A0ABW5BMN6_9PROT</name>
<evidence type="ECO:0000256" key="5">
    <source>
        <dbReference type="ARBA" id="ARBA00022840"/>
    </source>
</evidence>
<dbReference type="SUPFAM" id="SSF53613">
    <property type="entry name" value="Ribokinase-like"/>
    <property type="match status" value="1"/>
</dbReference>
<dbReference type="PANTHER" id="PTHR10534:SF2">
    <property type="entry name" value="PYRIDOXAL KINASE"/>
    <property type="match status" value="1"/>
</dbReference>
<dbReference type="CDD" id="cd01173">
    <property type="entry name" value="pyridoxal_pyridoxamine_kinase"/>
    <property type="match status" value="1"/>
</dbReference>
<dbReference type="GO" id="GO:0008478">
    <property type="term" value="F:pyridoxal kinase activity"/>
    <property type="evidence" value="ECO:0007669"/>
    <property type="project" value="UniProtKB-EC"/>
</dbReference>
<dbReference type="EC" id="2.7.1.35" evidence="1"/>
<dbReference type="InterPro" id="IPR029056">
    <property type="entry name" value="Ribokinase-like"/>
</dbReference>
<protein>
    <recommendedName>
        <fullName evidence="1">pyridoxal kinase</fullName>
        <ecNumber evidence="1">2.7.1.35</ecNumber>
    </recommendedName>
</protein>
<evidence type="ECO:0000259" key="6">
    <source>
        <dbReference type="Pfam" id="PF08543"/>
    </source>
</evidence>
<accession>A0ABW5BMN6</accession>